<evidence type="ECO:0000313" key="3">
    <source>
        <dbReference type="Proteomes" id="UP000535543"/>
    </source>
</evidence>
<dbReference type="SUPFAM" id="SSF50475">
    <property type="entry name" value="FMN-binding split barrel"/>
    <property type="match status" value="1"/>
</dbReference>
<evidence type="ECO:0000313" key="2">
    <source>
        <dbReference type="EMBL" id="NMN95200.1"/>
    </source>
</evidence>
<gene>
    <name evidence="2" type="ORF">FGL95_09165</name>
</gene>
<organism evidence="2 3">
    <name type="scientific">Antrihabitans stalactiti</name>
    <dbReference type="NCBI Taxonomy" id="2584121"/>
    <lineage>
        <taxon>Bacteria</taxon>
        <taxon>Bacillati</taxon>
        <taxon>Actinomycetota</taxon>
        <taxon>Actinomycetes</taxon>
        <taxon>Mycobacteriales</taxon>
        <taxon>Nocardiaceae</taxon>
        <taxon>Antrihabitans</taxon>
    </lineage>
</organism>
<protein>
    <submittedName>
        <fullName evidence="2">DUF2470 domain-containing protein</fullName>
    </submittedName>
</protein>
<reference evidence="2 3" key="2">
    <citation type="submission" date="2020-06" db="EMBL/GenBank/DDBJ databases">
        <title>Antribacter stalactiti gen. nov., sp. nov., a new member of the family Nacardiaceae isolated from a cave.</title>
        <authorList>
            <person name="Kim I.S."/>
        </authorList>
    </citation>
    <scope>NUCLEOTIDE SEQUENCE [LARGE SCALE GENOMIC DNA]</scope>
    <source>
        <strain evidence="2 3">YC2-7</strain>
    </source>
</reference>
<dbReference type="EMBL" id="VCQU01000003">
    <property type="protein sequence ID" value="NMN95200.1"/>
    <property type="molecule type" value="Genomic_DNA"/>
</dbReference>
<dbReference type="RefSeq" id="WP_169585960.1">
    <property type="nucleotide sequence ID" value="NZ_VCQU01000003.1"/>
</dbReference>
<dbReference type="InterPro" id="IPR019595">
    <property type="entry name" value="DUF2470"/>
</dbReference>
<dbReference type="Gene3D" id="3.20.180.10">
    <property type="entry name" value="PNP-oxidase-like"/>
    <property type="match status" value="1"/>
</dbReference>
<reference evidence="2 3" key="1">
    <citation type="submission" date="2019-05" db="EMBL/GenBank/DDBJ databases">
        <authorList>
            <person name="Lee S.D."/>
        </authorList>
    </citation>
    <scope>NUCLEOTIDE SEQUENCE [LARGE SCALE GENOMIC DNA]</scope>
    <source>
        <strain evidence="2 3">YC2-7</strain>
    </source>
</reference>
<name>A0A848KG64_9NOCA</name>
<dbReference type="Proteomes" id="UP000535543">
    <property type="component" value="Unassembled WGS sequence"/>
</dbReference>
<keyword evidence="3" id="KW-1185">Reference proteome</keyword>
<feature type="domain" description="DUF2470" evidence="1">
    <location>
        <begin position="169"/>
        <end position="238"/>
    </location>
</feature>
<dbReference type="AlphaFoldDB" id="A0A848KG64"/>
<evidence type="ECO:0000259" key="1">
    <source>
        <dbReference type="Pfam" id="PF10615"/>
    </source>
</evidence>
<comment type="caution">
    <text evidence="2">The sequence shown here is derived from an EMBL/GenBank/DDBJ whole genome shotgun (WGS) entry which is preliminary data.</text>
</comment>
<dbReference type="Pfam" id="PF10615">
    <property type="entry name" value="DUF2470"/>
    <property type="match status" value="1"/>
</dbReference>
<proteinExistence type="predicted"/>
<accession>A0A848KG64</accession>
<sequence length="255" mass="27594">MTRAKTRPGPSTAERIRSACARSRDAVLALPASDPVPTTMHHLRTCGDVVIGVGSGSHAVTTAWSSGGHGVPAVLELTDYTPLPLREQVRSLVWLRGTIHPVAPNAQRALASEVAGETAYESLLDVGHGTTLLRLRLASAVAADATGAEPVDVDELRLATPDPFWEFESAWLRHLCDDHSEVIDLLARRLPANLRHGRVRPLAIDRYGITLRVEAPDADHDVRLPFGEPVDDFAALSRAVRILVGCPFLNGLRNR</sequence>
<dbReference type="InterPro" id="IPR037119">
    <property type="entry name" value="Haem_oxidase_HugZ-like_sf"/>
</dbReference>